<keyword evidence="7 8" id="KW-0342">GTP-binding</keyword>
<feature type="binding site" evidence="8">
    <location>
        <position position="249"/>
    </location>
    <ligand>
        <name>Mg(2+)</name>
        <dbReference type="ChEBI" id="CHEBI:18420"/>
    </ligand>
</feature>
<feature type="binding site" evidence="8">
    <location>
        <begin position="224"/>
        <end position="229"/>
    </location>
    <ligand>
        <name>GTP</name>
        <dbReference type="ChEBI" id="CHEBI:37565"/>
    </ligand>
</feature>
<dbReference type="InterPro" id="IPR027266">
    <property type="entry name" value="TrmE/GcvT-like"/>
</dbReference>
<dbReference type="OrthoDB" id="9805918at2"/>
<organism evidence="10 11">
    <name type="scientific">Devosia riboflavina</name>
    <dbReference type="NCBI Taxonomy" id="46914"/>
    <lineage>
        <taxon>Bacteria</taxon>
        <taxon>Pseudomonadati</taxon>
        <taxon>Pseudomonadota</taxon>
        <taxon>Alphaproteobacteria</taxon>
        <taxon>Hyphomicrobiales</taxon>
        <taxon>Devosiaceae</taxon>
        <taxon>Devosia</taxon>
    </lineage>
</organism>
<dbReference type="CDD" id="cd14858">
    <property type="entry name" value="TrmE_N"/>
    <property type="match status" value="1"/>
</dbReference>
<dbReference type="SUPFAM" id="SSF52540">
    <property type="entry name" value="P-loop containing nucleoside triphosphate hydrolases"/>
    <property type="match status" value="1"/>
</dbReference>
<dbReference type="GO" id="GO:0030488">
    <property type="term" value="P:tRNA methylation"/>
    <property type="evidence" value="ECO:0007669"/>
    <property type="project" value="TreeGrafter"/>
</dbReference>
<comment type="subcellular location">
    <subcellularLocation>
        <location evidence="8">Cytoplasm</location>
    </subcellularLocation>
</comment>
<evidence type="ECO:0000259" key="9">
    <source>
        <dbReference type="PROSITE" id="PS51709"/>
    </source>
</evidence>
<dbReference type="GO" id="GO:0002098">
    <property type="term" value="P:tRNA wobble uridine modification"/>
    <property type="evidence" value="ECO:0007669"/>
    <property type="project" value="TreeGrafter"/>
</dbReference>
<dbReference type="EMBL" id="JQGC01000015">
    <property type="protein sequence ID" value="KFL30146.1"/>
    <property type="molecule type" value="Genomic_DNA"/>
</dbReference>
<dbReference type="Proteomes" id="UP000028981">
    <property type="component" value="Unassembled WGS sequence"/>
</dbReference>
<sequence>MLAGDTIMALSSGALPSGVAVIRLSGPRVREAFLYLAGELPVPRTMALRRIGADTQLDQGLVVWFPGPHSFTGEDCAEFHVHGSPAGVKAILRSLNTFGIRLAGPGEFTRRAFENGKLDLIAVEGLGDLLSAETEKQRQQALARYDGRLTERVETWRDVLLDLRAEIEARLDFSDEGDVTEELPSSFVDELANLKNSLVEALASINSGRIVREGVRVALAGAPNAGKSSLINALSKSDIAIVSDEAGTTRDVREVPLDIGGQLFILLDLAGLRETDSRAEAEGIRRAERAIQDADILLWLEAPDTEVALQPATNATVVRIGTKSDLGPTGSYDLQISTATGFGLDALVDRLRAIGENLVGGEPSLVSHERDRLGLEQAVSAVDEAVLYHSNWELAAEALRHASLALERMIGRVDAEQVLDRLFVSFCIGK</sequence>
<dbReference type="Pfam" id="PF12631">
    <property type="entry name" value="MnmE_helical"/>
    <property type="match status" value="1"/>
</dbReference>
<comment type="similarity">
    <text evidence="1 8">Belongs to the TRAFAC class TrmE-Era-EngA-EngB-Septin-like GTPase superfamily. TrmE GTPase family.</text>
</comment>
<comment type="function">
    <text evidence="8">Exhibits a very high intrinsic GTPase hydrolysis rate. Involved in the addition of a carboxymethylaminomethyl (cmnm) group at the wobble position (U34) of certain tRNAs, forming tRNA-cmnm(5)s(2)U34.</text>
</comment>
<dbReference type="Pfam" id="PF10396">
    <property type="entry name" value="TrmE_N"/>
    <property type="match status" value="1"/>
</dbReference>
<comment type="caution">
    <text evidence="10">The sequence shown here is derived from an EMBL/GenBank/DDBJ whole genome shotgun (WGS) entry which is preliminary data.</text>
</comment>
<dbReference type="FunFam" id="3.30.1360.120:FF:000007">
    <property type="entry name" value="tRNA modification GTPase GTPBP3, mitochondrial"/>
    <property type="match status" value="1"/>
</dbReference>
<dbReference type="HAMAP" id="MF_00379">
    <property type="entry name" value="GTPase_MnmE"/>
    <property type="match status" value="1"/>
</dbReference>
<feature type="binding site" evidence="8">
    <location>
        <position position="23"/>
    </location>
    <ligand>
        <name>(6S)-5-formyl-5,6,7,8-tetrahydrofolate</name>
        <dbReference type="ChEBI" id="CHEBI:57457"/>
    </ligand>
</feature>
<reference evidence="10 11" key="1">
    <citation type="submission" date="2014-08" db="EMBL/GenBank/DDBJ databases">
        <authorList>
            <person name="Hassan Y.I."/>
            <person name="Lepp D."/>
            <person name="Zhou T."/>
        </authorList>
    </citation>
    <scope>NUCLEOTIDE SEQUENCE [LARGE SCALE GENOMIC DNA]</scope>
    <source>
        <strain evidence="10 11">IFO13584</strain>
    </source>
</reference>
<dbReference type="Gene3D" id="3.30.1360.120">
    <property type="entry name" value="Probable tRNA modification gtpase trme, domain 1"/>
    <property type="match status" value="1"/>
</dbReference>
<evidence type="ECO:0000256" key="6">
    <source>
        <dbReference type="ARBA" id="ARBA00022958"/>
    </source>
</evidence>
<dbReference type="PROSITE" id="PS51709">
    <property type="entry name" value="G_TRME"/>
    <property type="match status" value="1"/>
</dbReference>
<protein>
    <recommendedName>
        <fullName evidence="8">tRNA modification GTPase MnmE</fullName>
        <ecNumber evidence="8">3.6.-.-</ecNumber>
    </recommendedName>
</protein>
<feature type="domain" description="TrmE-type G" evidence="9">
    <location>
        <begin position="214"/>
        <end position="356"/>
    </location>
</feature>
<accession>A0A087LZU3</accession>
<keyword evidence="6 8" id="KW-0630">Potassium</keyword>
<dbReference type="InterPro" id="IPR027368">
    <property type="entry name" value="MnmE_dom2"/>
</dbReference>
<dbReference type="PANTHER" id="PTHR42714:SF2">
    <property type="entry name" value="TRNA MODIFICATION GTPASE GTPBP3, MITOCHONDRIAL"/>
    <property type="match status" value="1"/>
</dbReference>
<dbReference type="Pfam" id="PF01926">
    <property type="entry name" value="MMR_HSR1"/>
    <property type="match status" value="1"/>
</dbReference>
<evidence type="ECO:0000256" key="3">
    <source>
        <dbReference type="ARBA" id="ARBA00022741"/>
    </source>
</evidence>
<feature type="binding site" evidence="8">
    <location>
        <position position="228"/>
    </location>
    <ligand>
        <name>Mg(2+)</name>
        <dbReference type="ChEBI" id="CHEBI:18420"/>
    </ligand>
</feature>
<dbReference type="GO" id="GO:0005737">
    <property type="term" value="C:cytoplasm"/>
    <property type="evidence" value="ECO:0007669"/>
    <property type="project" value="UniProtKB-SubCell"/>
</dbReference>
<keyword evidence="5 8" id="KW-0460">Magnesium</keyword>
<dbReference type="PANTHER" id="PTHR42714">
    <property type="entry name" value="TRNA MODIFICATION GTPASE GTPBP3"/>
    <property type="match status" value="1"/>
</dbReference>
<dbReference type="InterPro" id="IPR004520">
    <property type="entry name" value="GTPase_MnmE"/>
</dbReference>
<name>A0A087LZU3_9HYPH</name>
<proteinExistence type="inferred from homology"/>
<feature type="binding site" evidence="8">
    <location>
        <position position="78"/>
    </location>
    <ligand>
        <name>(6S)-5-formyl-5,6,7,8-tetrahydrofolate</name>
        <dbReference type="ChEBI" id="CHEBI:57457"/>
    </ligand>
</feature>
<dbReference type="NCBIfam" id="TIGR00231">
    <property type="entry name" value="small_GTP"/>
    <property type="match status" value="1"/>
</dbReference>
<dbReference type="RefSeq" id="WP_035084760.1">
    <property type="nucleotide sequence ID" value="NZ_JQGC01000015.1"/>
</dbReference>
<feature type="binding site" evidence="8">
    <location>
        <begin position="243"/>
        <end position="249"/>
    </location>
    <ligand>
        <name>GTP</name>
        <dbReference type="ChEBI" id="CHEBI:37565"/>
    </ligand>
</feature>
<evidence type="ECO:0000313" key="11">
    <source>
        <dbReference type="Proteomes" id="UP000028981"/>
    </source>
</evidence>
<dbReference type="InterPro" id="IPR005225">
    <property type="entry name" value="Small_GTP-bd"/>
</dbReference>
<gene>
    <name evidence="8" type="primary">mnmE</name>
    <name evidence="8" type="synonym">trmE</name>
    <name evidence="10" type="ORF">JP75_16250</name>
</gene>
<dbReference type="GO" id="GO:0005525">
    <property type="term" value="F:GTP binding"/>
    <property type="evidence" value="ECO:0007669"/>
    <property type="project" value="UniProtKB-UniRule"/>
</dbReference>
<dbReference type="CDD" id="cd04164">
    <property type="entry name" value="trmE"/>
    <property type="match status" value="1"/>
</dbReference>
<evidence type="ECO:0000256" key="7">
    <source>
        <dbReference type="ARBA" id="ARBA00023134"/>
    </source>
</evidence>
<dbReference type="GO" id="GO:0046872">
    <property type="term" value="F:metal ion binding"/>
    <property type="evidence" value="ECO:0007669"/>
    <property type="project" value="UniProtKB-KW"/>
</dbReference>
<evidence type="ECO:0000256" key="1">
    <source>
        <dbReference type="ARBA" id="ARBA00011043"/>
    </source>
</evidence>
<keyword evidence="3 8" id="KW-0547">Nucleotide-binding</keyword>
<comment type="subunit">
    <text evidence="8">Homodimer. Heterotetramer of two MnmE and two MnmG subunits.</text>
</comment>
<dbReference type="PRINTS" id="PR00326">
    <property type="entry name" value="GTP1OBG"/>
</dbReference>
<dbReference type="NCBIfam" id="NF003661">
    <property type="entry name" value="PRK05291.1-3"/>
    <property type="match status" value="1"/>
</dbReference>
<dbReference type="InterPro" id="IPR025867">
    <property type="entry name" value="MnmE_helical"/>
</dbReference>
<dbReference type="InterPro" id="IPR027417">
    <property type="entry name" value="P-loop_NTPase"/>
</dbReference>
<keyword evidence="11" id="KW-1185">Reference proteome</keyword>
<dbReference type="InterPro" id="IPR031168">
    <property type="entry name" value="G_TrmE"/>
</dbReference>
<dbReference type="AlphaFoldDB" id="A0A087LZU3"/>
<dbReference type="Gene3D" id="3.40.50.300">
    <property type="entry name" value="P-loop containing nucleotide triphosphate hydrolases"/>
    <property type="match status" value="1"/>
</dbReference>
<keyword evidence="4 8" id="KW-0378">Hydrolase</keyword>
<evidence type="ECO:0000313" key="10">
    <source>
        <dbReference type="EMBL" id="KFL30146.1"/>
    </source>
</evidence>
<evidence type="ECO:0000256" key="8">
    <source>
        <dbReference type="HAMAP-Rule" id="MF_00379"/>
    </source>
</evidence>
<dbReference type="STRING" id="46914.JP75_16250"/>
<feature type="binding site" evidence="8">
    <location>
        <position position="430"/>
    </location>
    <ligand>
        <name>(6S)-5-formyl-5,6,7,8-tetrahydrofolate</name>
        <dbReference type="ChEBI" id="CHEBI:57457"/>
    </ligand>
</feature>
<dbReference type="SUPFAM" id="SSF116878">
    <property type="entry name" value="TrmE connector domain"/>
    <property type="match status" value="1"/>
</dbReference>
<dbReference type="GO" id="GO:0003924">
    <property type="term" value="F:GTPase activity"/>
    <property type="evidence" value="ECO:0007669"/>
    <property type="project" value="UniProtKB-UniRule"/>
</dbReference>
<comment type="caution">
    <text evidence="8">Lacks conserved residue(s) required for the propagation of feature annotation.</text>
</comment>
<dbReference type="EC" id="3.6.-.-" evidence="8"/>
<keyword evidence="8" id="KW-0963">Cytoplasm</keyword>
<dbReference type="InterPro" id="IPR006073">
    <property type="entry name" value="GTP-bd"/>
</dbReference>
<evidence type="ECO:0000256" key="2">
    <source>
        <dbReference type="ARBA" id="ARBA00022694"/>
    </source>
</evidence>
<evidence type="ECO:0000256" key="4">
    <source>
        <dbReference type="ARBA" id="ARBA00022801"/>
    </source>
</evidence>
<dbReference type="InterPro" id="IPR018948">
    <property type="entry name" value="GTP-bd_TrmE_N"/>
</dbReference>
<evidence type="ECO:0000256" key="5">
    <source>
        <dbReference type="ARBA" id="ARBA00022842"/>
    </source>
</evidence>
<comment type="cofactor">
    <cofactor evidence="8">
        <name>K(+)</name>
        <dbReference type="ChEBI" id="CHEBI:29103"/>
    </cofactor>
    <text evidence="8">Binds 1 potassium ion per subunit.</text>
</comment>
<keyword evidence="8" id="KW-0479">Metal-binding</keyword>
<keyword evidence="2 8" id="KW-0819">tRNA processing</keyword>
<feature type="binding site" evidence="8">
    <location>
        <position position="117"/>
    </location>
    <ligand>
        <name>(6S)-5-formyl-5,6,7,8-tetrahydrofolate</name>
        <dbReference type="ChEBI" id="CHEBI:57457"/>
    </ligand>
</feature>
<dbReference type="Gene3D" id="1.20.120.430">
    <property type="entry name" value="tRNA modification GTPase MnmE domain 2"/>
    <property type="match status" value="1"/>
</dbReference>